<dbReference type="InterPro" id="IPR001460">
    <property type="entry name" value="PCN-bd_Tpept"/>
</dbReference>
<accession>A0A090ZLU3</accession>
<protein>
    <submittedName>
        <fullName evidence="6">Penicillin binding transpeptidase domain protein</fullName>
    </submittedName>
</protein>
<evidence type="ECO:0000256" key="2">
    <source>
        <dbReference type="ARBA" id="ARBA00007171"/>
    </source>
</evidence>
<evidence type="ECO:0000313" key="7">
    <source>
        <dbReference type="Proteomes" id="UP000029278"/>
    </source>
</evidence>
<dbReference type="GO" id="GO:0071972">
    <property type="term" value="F:peptidoglycan L,D-transpeptidase activity"/>
    <property type="evidence" value="ECO:0007669"/>
    <property type="project" value="TreeGrafter"/>
</dbReference>
<dbReference type="InterPro" id="IPR036138">
    <property type="entry name" value="PBP_dimer_sf"/>
</dbReference>
<dbReference type="AlphaFoldDB" id="A0A090ZLU3"/>
<reference evidence="6 7" key="1">
    <citation type="submission" date="2014-04" db="EMBL/GenBank/DDBJ databases">
        <authorList>
            <person name="Bishop-Lilly K.A."/>
            <person name="Broomall S.M."/>
            <person name="Chain P.S."/>
            <person name="Chertkov O."/>
            <person name="Coyne S.R."/>
            <person name="Daligault H.E."/>
            <person name="Davenport K.W."/>
            <person name="Erkkila T."/>
            <person name="Frey K.G."/>
            <person name="Gibbons H.S."/>
            <person name="Gu W."/>
            <person name="Jaissle J."/>
            <person name="Johnson S.L."/>
            <person name="Koroleva G.I."/>
            <person name="Ladner J.T."/>
            <person name="Lo C.-C."/>
            <person name="Minogue T.D."/>
            <person name="Munk C."/>
            <person name="Palacios G.F."/>
            <person name="Redden C.L."/>
            <person name="Rosenzweig C.N."/>
            <person name="Scholz M.B."/>
            <person name="Teshima H."/>
            <person name="Xu Y."/>
        </authorList>
    </citation>
    <scope>NUCLEOTIDE SEQUENCE [LARGE SCALE GENOMIC DNA]</scope>
    <source>
        <strain evidence="6 7">8244</strain>
    </source>
</reference>
<dbReference type="PATRIC" id="fig|44252.3.peg.784"/>
<evidence type="ECO:0000259" key="5">
    <source>
        <dbReference type="Pfam" id="PF03717"/>
    </source>
</evidence>
<proteinExistence type="inferred from homology"/>
<dbReference type="GeneID" id="77012071"/>
<comment type="subcellular location">
    <subcellularLocation>
        <location evidence="1">Membrane</location>
    </subcellularLocation>
</comment>
<dbReference type="GO" id="GO:0005886">
    <property type="term" value="C:plasma membrane"/>
    <property type="evidence" value="ECO:0007669"/>
    <property type="project" value="TreeGrafter"/>
</dbReference>
<dbReference type="EMBL" id="JMQA01000012">
    <property type="protein sequence ID" value="KFN11230.1"/>
    <property type="molecule type" value="Genomic_DNA"/>
</dbReference>
<dbReference type="Gene3D" id="3.40.710.10">
    <property type="entry name" value="DD-peptidase/beta-lactamase superfamily"/>
    <property type="match status" value="1"/>
</dbReference>
<feature type="domain" description="Penicillin-binding protein transpeptidase" evidence="4">
    <location>
        <begin position="270"/>
        <end position="585"/>
    </location>
</feature>
<dbReference type="GO" id="GO:0008658">
    <property type="term" value="F:penicillin binding"/>
    <property type="evidence" value="ECO:0007669"/>
    <property type="project" value="InterPro"/>
</dbReference>
<organism evidence="6 7">
    <name type="scientific">Paenibacillus macerans</name>
    <name type="common">Bacillus macerans</name>
    <dbReference type="NCBI Taxonomy" id="44252"/>
    <lineage>
        <taxon>Bacteria</taxon>
        <taxon>Bacillati</taxon>
        <taxon>Bacillota</taxon>
        <taxon>Bacilli</taxon>
        <taxon>Bacillales</taxon>
        <taxon>Paenibacillaceae</taxon>
        <taxon>Paenibacillus</taxon>
    </lineage>
</organism>
<name>A0A090ZLU3_PAEMA</name>
<dbReference type="Gene3D" id="3.90.1310.10">
    <property type="entry name" value="Penicillin-binding protein 2a (Domain 2)"/>
    <property type="match status" value="1"/>
</dbReference>
<dbReference type="OrthoDB" id="2985542at2"/>
<dbReference type="InterPro" id="IPR012338">
    <property type="entry name" value="Beta-lactam/transpept-like"/>
</dbReference>
<dbReference type="Proteomes" id="UP000029278">
    <property type="component" value="Unassembled WGS sequence"/>
</dbReference>
<evidence type="ECO:0000256" key="3">
    <source>
        <dbReference type="ARBA" id="ARBA00023136"/>
    </source>
</evidence>
<dbReference type="GO" id="GO:0071555">
    <property type="term" value="P:cell wall organization"/>
    <property type="evidence" value="ECO:0007669"/>
    <property type="project" value="TreeGrafter"/>
</dbReference>
<dbReference type="PANTHER" id="PTHR30627">
    <property type="entry name" value="PEPTIDOGLYCAN D,D-TRANSPEPTIDASE"/>
    <property type="match status" value="1"/>
</dbReference>
<dbReference type="PANTHER" id="PTHR30627:SF24">
    <property type="entry name" value="PENICILLIN-BINDING PROTEIN 4B"/>
    <property type="match status" value="1"/>
</dbReference>
<dbReference type="HOGENOM" id="CLU_009289_6_3_9"/>
<dbReference type="STRING" id="44252.DJ90_2429"/>
<dbReference type="SUPFAM" id="SSF56519">
    <property type="entry name" value="Penicillin binding protein dimerisation domain"/>
    <property type="match status" value="1"/>
</dbReference>
<dbReference type="Pfam" id="PF00905">
    <property type="entry name" value="Transpeptidase"/>
    <property type="match status" value="1"/>
</dbReference>
<keyword evidence="3" id="KW-0472">Membrane</keyword>
<dbReference type="RefSeq" id="WP_036620696.1">
    <property type="nucleotide sequence ID" value="NZ_BGML01000005.1"/>
</dbReference>
<keyword evidence="7" id="KW-1185">Reference proteome</keyword>
<feature type="domain" description="Penicillin-binding protein dimerisation" evidence="5">
    <location>
        <begin position="61"/>
        <end position="225"/>
    </location>
</feature>
<comment type="caution">
    <text evidence="6">The sequence shown here is derived from an EMBL/GenBank/DDBJ whole genome shotgun (WGS) entry which is preliminary data.</text>
</comment>
<dbReference type="SUPFAM" id="SSF56601">
    <property type="entry name" value="beta-lactamase/transpeptidase-like"/>
    <property type="match status" value="1"/>
</dbReference>
<dbReference type="InterPro" id="IPR050515">
    <property type="entry name" value="Beta-lactam/transpept"/>
</dbReference>
<sequence>MSLLRKKRIFYILLLFTVVLGVFALRMAWIQAASAFRAATVGGKTINELAVRQREESIELDPGRGNFLDRNGLPLTGRVAWSPILFPVKDVPDGEALRKLAASLEVTPAELRSLWAGLRKPYVWLREGEKPLQLTEAQASKLPRLEGLEVLPYVTRYDSGMRGNQWLGYVAQRPDVIRRLRRDQPRTPLPMTLQVGAAGLEKTFDRYLRGIGGVRAAFTVDGQKRPLDGLGTRINANGSRYYPLQIKTTVDEGVQRGIERLAAEMNVKEGAVVVLDADNGDIVSMVSLPFYDPRHVDPKRPDWANKAVKAAVPGSIFKTVVAAAALEEHVSSPHETFHCSGHYGKYGLSCWKEGGHGTITLGEGYSRSCNIVFAALGERLGPARIAKAASKLGLARQVGWQAERFLDGDDLRQLDQEEAGAVFNDRSKVDGGALAQTAIGQRDVLVSPLQAANLVVTLLHRGQVTAPRLVSEIRFRDGSLLAGFPVQAAPSPAGQISPHTADTLLSWMRMVVTEGTGRSLNRAKWPLAGKSGTAQVPKDGVNKNHQWFIGYGPADQPQYAVAVLVQNRPAGSAHQAAELFRRTMDLLASRGS</sequence>
<dbReference type="Pfam" id="PF03717">
    <property type="entry name" value="PBP_dimer"/>
    <property type="match status" value="1"/>
</dbReference>
<evidence type="ECO:0000259" key="4">
    <source>
        <dbReference type="Pfam" id="PF00905"/>
    </source>
</evidence>
<evidence type="ECO:0000256" key="1">
    <source>
        <dbReference type="ARBA" id="ARBA00004370"/>
    </source>
</evidence>
<evidence type="ECO:0000313" key="6">
    <source>
        <dbReference type="EMBL" id="KFN11230.1"/>
    </source>
</evidence>
<dbReference type="InterPro" id="IPR005311">
    <property type="entry name" value="PBP_dimer"/>
</dbReference>
<gene>
    <name evidence="6" type="ORF">DJ90_2429</name>
</gene>
<comment type="similarity">
    <text evidence="2">Belongs to the transpeptidase family.</text>
</comment>